<sequence>MAGPSSSSSTKIPPFMFKNLQIVGNEMEFPESELTFLSEKIVDFDSLSANGFEVKQYRDDLLHLICTDFKLKGKVKGLTDECRVMFKIILASISPRVGGTDTISWTHRHLLYFLLTRKRVNLGDYFFERICEAIFASKSQRKTTIVYPRLLSDLLYQGHVIQNLQKFHPELVQKKFYPEILNANFLSKMRLIASKPVAPAKELSVRLENRLYVEGYPVISEADAEHVIQDYLEVLRQEGFVVDRSMVPPAPVNLYNPKRKPKRKAEAQADLPKPDLLVQKKIKVEKALVEQRTKRKHEESATKAAEGASKEPIVIEEDSSDSSSEGSTSEDETESDEENLAARLRKRPAPTPKDKGKSTKYVFNENEIGLGYTKPLRTVLPASETPTSDNPLSELEKHLSPDPLNNQTFTQKPSSPPKPKSPQPQPQKETPITSPSEPQPDIPNAEPTSPIKQPSPHISPEPTLEPTAEHKTPEPSPEHIYPESTSDISSSEPTPEPHPNPSAEHASPERIHTCAPKPSEADVVIIDNPANESTNLSTIPNPSPSSSNPFSNLSTQFHDDLVRLSLLKDRFLVCPSDVDLEVSSIKARICNALDGAAEKIKAVVGRRDLDVISFMRNSLARAELKRITTFNHAESERAKLDALAAAEQRLNAFKVIWIDSKLFQSLEAQRSESERLEEAAARVAQLANELQPEDISEDVVLASQNQEDVLMIDYPEEGEPSDKGKAPVIEDQAPVMANQLQIFQEALREQQQGLERQRAAHETLETKVDGLVSNVGSLNDKFDQLLAFLKKP</sequence>
<gene>
    <name evidence="1" type="ORF">MILVUS5_LOCUS25530</name>
</gene>
<dbReference type="Proteomes" id="UP001177021">
    <property type="component" value="Unassembled WGS sequence"/>
</dbReference>
<organism evidence="1 2">
    <name type="scientific">Trifolium pratense</name>
    <name type="common">Red clover</name>
    <dbReference type="NCBI Taxonomy" id="57577"/>
    <lineage>
        <taxon>Eukaryota</taxon>
        <taxon>Viridiplantae</taxon>
        <taxon>Streptophyta</taxon>
        <taxon>Embryophyta</taxon>
        <taxon>Tracheophyta</taxon>
        <taxon>Spermatophyta</taxon>
        <taxon>Magnoliopsida</taxon>
        <taxon>eudicotyledons</taxon>
        <taxon>Gunneridae</taxon>
        <taxon>Pentapetalae</taxon>
        <taxon>rosids</taxon>
        <taxon>fabids</taxon>
        <taxon>Fabales</taxon>
        <taxon>Fabaceae</taxon>
        <taxon>Papilionoideae</taxon>
        <taxon>50 kb inversion clade</taxon>
        <taxon>NPAAA clade</taxon>
        <taxon>Hologalegina</taxon>
        <taxon>IRL clade</taxon>
        <taxon>Trifolieae</taxon>
        <taxon>Trifolium</taxon>
    </lineage>
</organism>
<protein>
    <submittedName>
        <fullName evidence="1">Uncharacterized protein</fullName>
    </submittedName>
</protein>
<keyword evidence="2" id="KW-1185">Reference proteome</keyword>
<comment type="caution">
    <text evidence="1">The sequence shown here is derived from an EMBL/GenBank/DDBJ whole genome shotgun (WGS) entry which is preliminary data.</text>
</comment>
<name>A0ACB0KVS6_TRIPR</name>
<reference evidence="1" key="1">
    <citation type="submission" date="2023-10" db="EMBL/GenBank/DDBJ databases">
        <authorList>
            <person name="Rodriguez Cubillos JULIANA M."/>
            <person name="De Vega J."/>
        </authorList>
    </citation>
    <scope>NUCLEOTIDE SEQUENCE</scope>
</reference>
<evidence type="ECO:0000313" key="1">
    <source>
        <dbReference type="EMBL" id="CAJ2659342.1"/>
    </source>
</evidence>
<proteinExistence type="predicted"/>
<accession>A0ACB0KVS6</accession>
<dbReference type="EMBL" id="CASHSV030000311">
    <property type="protein sequence ID" value="CAJ2659342.1"/>
    <property type="molecule type" value="Genomic_DNA"/>
</dbReference>
<evidence type="ECO:0000313" key="2">
    <source>
        <dbReference type="Proteomes" id="UP001177021"/>
    </source>
</evidence>